<protein>
    <recommendedName>
        <fullName evidence="5">Hemerythrin-like domain-containing protein</fullName>
    </recommendedName>
</protein>
<accession>A0A1E2VBF6</accession>
<dbReference type="STRING" id="197479.BFW38_13155"/>
<dbReference type="InterPro" id="IPR012312">
    <property type="entry name" value="Hemerythrin-like"/>
</dbReference>
<name>A0A1E2VBF6_9GAMM</name>
<evidence type="ECO:0000256" key="2">
    <source>
        <dbReference type="ARBA" id="ARBA00022490"/>
    </source>
</evidence>
<gene>
    <name evidence="6" type="ORF">BFW38_13155</name>
</gene>
<organism evidence="6 7">
    <name type="scientific">Terasakiispira papahanaumokuakeensis</name>
    <dbReference type="NCBI Taxonomy" id="197479"/>
    <lineage>
        <taxon>Bacteria</taxon>
        <taxon>Pseudomonadati</taxon>
        <taxon>Pseudomonadota</taxon>
        <taxon>Gammaproteobacteria</taxon>
        <taxon>Oceanospirillales</taxon>
        <taxon>Terasakiispira</taxon>
    </lineage>
</organism>
<evidence type="ECO:0000313" key="6">
    <source>
        <dbReference type="EMBL" id="ODC04338.1"/>
    </source>
</evidence>
<dbReference type="Proteomes" id="UP000094291">
    <property type="component" value="Unassembled WGS sequence"/>
</dbReference>
<dbReference type="EMBL" id="MDTQ01000001">
    <property type="protein sequence ID" value="ODC04338.1"/>
    <property type="molecule type" value="Genomic_DNA"/>
</dbReference>
<keyword evidence="2" id="KW-0963">Cytoplasm</keyword>
<dbReference type="PANTHER" id="PTHR36438:SF1">
    <property type="entry name" value="IRON-SULFUR CLUSTER REPAIR PROTEIN YTFE"/>
    <property type="match status" value="1"/>
</dbReference>
<evidence type="ECO:0000256" key="4">
    <source>
        <dbReference type="ARBA" id="ARBA00023004"/>
    </source>
</evidence>
<dbReference type="OrthoDB" id="9797132at2"/>
<dbReference type="PANTHER" id="PTHR36438">
    <property type="entry name" value="IRON-SULFUR CLUSTER REPAIR PROTEIN YTFE"/>
    <property type="match status" value="1"/>
</dbReference>
<keyword evidence="3" id="KW-0479">Metal-binding</keyword>
<comment type="subcellular location">
    <subcellularLocation>
        <location evidence="1">Cytoplasm</location>
    </subcellularLocation>
</comment>
<evidence type="ECO:0000256" key="3">
    <source>
        <dbReference type="ARBA" id="ARBA00022723"/>
    </source>
</evidence>
<proteinExistence type="predicted"/>
<evidence type="ECO:0000313" key="7">
    <source>
        <dbReference type="Proteomes" id="UP000094291"/>
    </source>
</evidence>
<dbReference type="RefSeq" id="WP_068999320.1">
    <property type="nucleotide sequence ID" value="NZ_MDTQ01000001.1"/>
</dbReference>
<reference evidence="6 7" key="1">
    <citation type="submission" date="2016-08" db="EMBL/GenBank/DDBJ databases">
        <authorList>
            <person name="Seilhamer J.J."/>
        </authorList>
    </citation>
    <scope>NUCLEOTIDE SEQUENCE [LARGE SCALE GENOMIC DNA]</scope>
    <source>
        <strain evidence="6 7">PH27A</strain>
    </source>
</reference>
<dbReference type="InterPro" id="IPR019903">
    <property type="entry name" value="RIC_family"/>
</dbReference>
<dbReference type="GO" id="GO:0046872">
    <property type="term" value="F:metal ion binding"/>
    <property type="evidence" value="ECO:0007669"/>
    <property type="project" value="UniProtKB-KW"/>
</dbReference>
<dbReference type="GO" id="GO:0005737">
    <property type="term" value="C:cytoplasm"/>
    <property type="evidence" value="ECO:0007669"/>
    <property type="project" value="UniProtKB-SubCell"/>
</dbReference>
<keyword evidence="4" id="KW-0408">Iron</keyword>
<keyword evidence="7" id="KW-1185">Reference proteome</keyword>
<sequence length="220" mass="25991">MNLLKQTTGQLALHHPLATQTLKQMNIDYLNNPHQKLEEAFTSTEDDMIRMSQQLIQNQCYASEQDDSNLKEYSTSQLIDYILWRYHQWHRAQLNALVELLDDTPSQHDDQQRLQSEIRAFIHAQTLDLEQHMQKEEAILFPMMQQNSAIPKPGPIQVMMREHEIHQSQFPIIDQFICRLNQTPHQALINRILVHQLNKFKVDLSIHIHIENNILFPRFG</sequence>
<dbReference type="AlphaFoldDB" id="A0A1E2VBF6"/>
<evidence type="ECO:0000259" key="5">
    <source>
        <dbReference type="Pfam" id="PF01814"/>
    </source>
</evidence>
<dbReference type="Pfam" id="PF01814">
    <property type="entry name" value="Hemerythrin"/>
    <property type="match status" value="1"/>
</dbReference>
<feature type="domain" description="Hemerythrin-like" evidence="5">
    <location>
        <begin position="80"/>
        <end position="218"/>
    </location>
</feature>
<dbReference type="Gene3D" id="1.20.120.520">
    <property type="entry name" value="nmb1532 protein domain like"/>
    <property type="match status" value="1"/>
</dbReference>
<comment type="caution">
    <text evidence="6">The sequence shown here is derived from an EMBL/GenBank/DDBJ whole genome shotgun (WGS) entry which is preliminary data.</text>
</comment>
<evidence type="ECO:0000256" key="1">
    <source>
        <dbReference type="ARBA" id="ARBA00004496"/>
    </source>
</evidence>